<evidence type="ECO:0000313" key="4">
    <source>
        <dbReference type="Proteomes" id="UP000432015"/>
    </source>
</evidence>
<name>A0A7K1L953_9ACTN</name>
<dbReference type="EMBL" id="WOFH01000012">
    <property type="protein sequence ID" value="MUN40954.1"/>
    <property type="molecule type" value="Genomic_DNA"/>
</dbReference>
<dbReference type="RefSeq" id="WP_156220105.1">
    <property type="nucleotide sequence ID" value="NZ_WOFH01000012.1"/>
</dbReference>
<evidence type="ECO:0000256" key="1">
    <source>
        <dbReference type="SAM" id="SignalP"/>
    </source>
</evidence>
<keyword evidence="4" id="KW-1185">Reference proteome</keyword>
<gene>
    <name evidence="3" type="ORF">GNZ18_30765</name>
</gene>
<comment type="caution">
    <text evidence="3">The sequence shown here is derived from an EMBL/GenBank/DDBJ whole genome shotgun (WGS) entry which is preliminary data.</text>
</comment>
<evidence type="ECO:0000259" key="2">
    <source>
        <dbReference type="Pfam" id="PF04909"/>
    </source>
</evidence>
<accession>A0A7K1L953</accession>
<evidence type="ECO:0000313" key="3">
    <source>
        <dbReference type="EMBL" id="MUN40954.1"/>
    </source>
</evidence>
<dbReference type="Gene3D" id="3.20.20.140">
    <property type="entry name" value="Metal-dependent hydrolases"/>
    <property type="match status" value="1"/>
</dbReference>
<feature type="chain" id="PRO_5029596562" evidence="1">
    <location>
        <begin position="27"/>
        <end position="355"/>
    </location>
</feature>
<dbReference type="InterPro" id="IPR032466">
    <property type="entry name" value="Metal_Hydrolase"/>
</dbReference>
<dbReference type="GO" id="GO:0016787">
    <property type="term" value="F:hydrolase activity"/>
    <property type="evidence" value="ECO:0007669"/>
    <property type="project" value="UniProtKB-KW"/>
</dbReference>
<keyword evidence="1" id="KW-0732">Signal</keyword>
<organism evidence="3 4">
    <name type="scientific">Actinomadura litoris</name>
    <dbReference type="NCBI Taxonomy" id="2678616"/>
    <lineage>
        <taxon>Bacteria</taxon>
        <taxon>Bacillati</taxon>
        <taxon>Actinomycetota</taxon>
        <taxon>Actinomycetes</taxon>
        <taxon>Streptosporangiales</taxon>
        <taxon>Thermomonosporaceae</taxon>
        <taxon>Actinomadura</taxon>
    </lineage>
</organism>
<protein>
    <submittedName>
        <fullName evidence="3">Amidohydrolase family protein</fullName>
    </submittedName>
</protein>
<dbReference type="AlphaFoldDB" id="A0A7K1L953"/>
<dbReference type="InterPro" id="IPR006680">
    <property type="entry name" value="Amidohydro-rel"/>
</dbReference>
<reference evidence="3 4" key="1">
    <citation type="submission" date="2019-11" db="EMBL/GenBank/DDBJ databases">
        <authorList>
            <person name="Cao P."/>
        </authorList>
    </citation>
    <scope>NUCLEOTIDE SEQUENCE [LARGE SCALE GENOMIC DNA]</scope>
    <source>
        <strain evidence="3 4">NEAU-AAG5</strain>
    </source>
</reference>
<dbReference type="SUPFAM" id="SSF51556">
    <property type="entry name" value="Metallo-dependent hydrolases"/>
    <property type="match status" value="1"/>
</dbReference>
<feature type="domain" description="Amidohydrolase-related" evidence="2">
    <location>
        <begin position="173"/>
        <end position="335"/>
    </location>
</feature>
<feature type="signal peptide" evidence="1">
    <location>
        <begin position="1"/>
        <end position="26"/>
    </location>
</feature>
<dbReference type="Pfam" id="PF04909">
    <property type="entry name" value="Amidohydro_2"/>
    <property type="match status" value="1"/>
</dbReference>
<keyword evidence="3" id="KW-0378">Hydrolase</keyword>
<proteinExistence type="predicted"/>
<sequence>MLRNAALTTAFGAALAVTLLAPAADAAPSPDCFDRHKSPYTSVVDSHLHFQPFGGPAVPFPEMLGYLDKTGVRYANMYGIGQTLPAASTCTYYLNCPGTPVTPSLRNDFVNAANYAAFKPKTPRLTLSMTFPDLANPEGIVDRIKLLDQEYPGMFTWMGEVNLIKQALLPNKHDPADMKDIGRWAPFMKILRERSIPLTLHSDLGSDAEPTKYLPLMREVLRRYPNNKIVWAHMGLSKELKTMPAEQHIETVEQLVEAHPNLTLDISWRVLYDQYFKDPANRKLYVEFFNRHPTRVIPGTDFVASRDKNFEVYKEELEITSDVNKDLDDEAFRDIALGQNYFRLLSIKDEAPEIC</sequence>
<dbReference type="Proteomes" id="UP000432015">
    <property type="component" value="Unassembled WGS sequence"/>
</dbReference>